<dbReference type="GO" id="GO:0005737">
    <property type="term" value="C:cytoplasm"/>
    <property type="evidence" value="ECO:0007669"/>
    <property type="project" value="TreeGrafter"/>
</dbReference>
<dbReference type="PANTHER" id="PTHR43544:SF2">
    <property type="entry name" value="OXIDOREDUCTASE"/>
    <property type="match status" value="1"/>
</dbReference>
<reference evidence="1" key="1">
    <citation type="journal article" date="2014" name="PLoS ONE">
        <title>Transcriptome-Based Identification of ABC Transporters in the Western Tarnished Plant Bug Lygus hesperus.</title>
        <authorList>
            <person name="Hull J.J."/>
            <person name="Chaney K."/>
            <person name="Geib S.M."/>
            <person name="Fabrick J.A."/>
            <person name="Brent C.S."/>
            <person name="Walsh D."/>
            <person name="Lavine L.C."/>
        </authorList>
    </citation>
    <scope>NUCLEOTIDE SEQUENCE</scope>
</reference>
<dbReference type="InterPro" id="IPR051468">
    <property type="entry name" value="Fungal_SecMetab_SDRs"/>
</dbReference>
<accession>A0A0A9WDE2</accession>
<sequence>MEGKFRGFKDVTHPHTNMAKAALNMFTHTASKDYATSGIFMNAVDTGWVTEELPHHLAVQKAQHGFAPPLDEIDGASRCLDPIFSAINTGVYEFGKFFKDYAECHW</sequence>
<dbReference type="GO" id="GO:0016491">
    <property type="term" value="F:oxidoreductase activity"/>
    <property type="evidence" value="ECO:0007669"/>
    <property type="project" value="TreeGrafter"/>
</dbReference>
<dbReference type="Gene3D" id="3.40.50.720">
    <property type="entry name" value="NAD(P)-binding Rossmann-like Domain"/>
    <property type="match status" value="1"/>
</dbReference>
<dbReference type="InterPro" id="IPR036291">
    <property type="entry name" value="NAD(P)-bd_dom_sf"/>
</dbReference>
<dbReference type="EMBL" id="GBHO01040719">
    <property type="protein sequence ID" value="JAG02885.1"/>
    <property type="molecule type" value="Transcribed_RNA"/>
</dbReference>
<reference evidence="1" key="2">
    <citation type="submission" date="2014-07" db="EMBL/GenBank/DDBJ databases">
        <authorList>
            <person name="Hull J."/>
        </authorList>
    </citation>
    <scope>NUCLEOTIDE SEQUENCE</scope>
</reference>
<dbReference type="SUPFAM" id="SSF51735">
    <property type="entry name" value="NAD(P)-binding Rossmann-fold domains"/>
    <property type="match status" value="1"/>
</dbReference>
<proteinExistence type="predicted"/>
<organism evidence="1">
    <name type="scientific">Lygus hesperus</name>
    <name type="common">Western plant bug</name>
    <dbReference type="NCBI Taxonomy" id="30085"/>
    <lineage>
        <taxon>Eukaryota</taxon>
        <taxon>Metazoa</taxon>
        <taxon>Ecdysozoa</taxon>
        <taxon>Arthropoda</taxon>
        <taxon>Hexapoda</taxon>
        <taxon>Insecta</taxon>
        <taxon>Pterygota</taxon>
        <taxon>Neoptera</taxon>
        <taxon>Paraneoptera</taxon>
        <taxon>Hemiptera</taxon>
        <taxon>Heteroptera</taxon>
        <taxon>Panheteroptera</taxon>
        <taxon>Cimicomorpha</taxon>
        <taxon>Miridae</taxon>
        <taxon>Mirini</taxon>
        <taxon>Lygus</taxon>
    </lineage>
</organism>
<dbReference type="PANTHER" id="PTHR43544">
    <property type="entry name" value="SHORT-CHAIN DEHYDROGENASE/REDUCTASE"/>
    <property type="match status" value="1"/>
</dbReference>
<dbReference type="AlphaFoldDB" id="A0A0A9WDE2"/>
<evidence type="ECO:0000313" key="1">
    <source>
        <dbReference type="EMBL" id="JAG02885.1"/>
    </source>
</evidence>
<name>A0A0A9WDE2_LYGHE</name>
<evidence type="ECO:0008006" key="2">
    <source>
        <dbReference type="Google" id="ProtNLM"/>
    </source>
</evidence>
<gene>
    <name evidence="1" type="ORF">CM83_318</name>
</gene>
<protein>
    <recommendedName>
        <fullName evidence="2">Oxidoreductase</fullName>
    </recommendedName>
</protein>